<dbReference type="EMBL" id="FQUG01000002">
    <property type="protein sequence ID" value="SHE37006.1"/>
    <property type="molecule type" value="Genomic_DNA"/>
</dbReference>
<dbReference type="InterPro" id="IPR050238">
    <property type="entry name" value="DNA_Rep/Repair_Clamp_Loader"/>
</dbReference>
<dbReference type="GO" id="GO:0046872">
    <property type="term" value="F:metal ion binding"/>
    <property type="evidence" value="ECO:0007669"/>
    <property type="project" value="UniProtKB-KW"/>
</dbReference>
<organism evidence="14 15">
    <name type="scientific">Schwartzia succinivorans DSM 10502</name>
    <dbReference type="NCBI Taxonomy" id="1123243"/>
    <lineage>
        <taxon>Bacteria</taxon>
        <taxon>Bacillati</taxon>
        <taxon>Bacillota</taxon>
        <taxon>Negativicutes</taxon>
        <taxon>Selenomonadales</taxon>
        <taxon>Selenomonadaceae</taxon>
        <taxon>Schwartzia</taxon>
    </lineage>
</organism>
<dbReference type="InterPro" id="IPR022754">
    <property type="entry name" value="DNA_pol_III_gamma-3"/>
</dbReference>
<dbReference type="GO" id="GO:0003887">
    <property type="term" value="F:DNA-directed DNA polymerase activity"/>
    <property type="evidence" value="ECO:0007669"/>
    <property type="project" value="UniProtKB-KW"/>
</dbReference>
<evidence type="ECO:0000256" key="4">
    <source>
        <dbReference type="ARBA" id="ARBA00022695"/>
    </source>
</evidence>
<dbReference type="Pfam" id="PF12169">
    <property type="entry name" value="DNA_pol3_gamma3"/>
    <property type="match status" value="1"/>
</dbReference>
<feature type="domain" description="AAA+ ATPase" evidence="13">
    <location>
        <begin position="37"/>
        <end position="179"/>
    </location>
</feature>
<dbReference type="Gene3D" id="1.20.272.10">
    <property type="match status" value="1"/>
</dbReference>
<dbReference type="SUPFAM" id="SSF48019">
    <property type="entry name" value="post-AAA+ oligomerization domain-like"/>
    <property type="match status" value="1"/>
</dbReference>
<dbReference type="CDD" id="cd00009">
    <property type="entry name" value="AAA"/>
    <property type="match status" value="1"/>
</dbReference>
<gene>
    <name evidence="14" type="ORF">SAMN02745190_00289</name>
</gene>
<dbReference type="InterPro" id="IPR027417">
    <property type="entry name" value="P-loop_NTPase"/>
</dbReference>
<dbReference type="NCBIfam" id="TIGR02397">
    <property type="entry name" value="dnaX_nterm"/>
    <property type="match status" value="1"/>
</dbReference>
<reference evidence="14 15" key="1">
    <citation type="submission" date="2016-11" db="EMBL/GenBank/DDBJ databases">
        <authorList>
            <person name="Jaros S."/>
            <person name="Januszkiewicz K."/>
            <person name="Wedrychowicz H."/>
        </authorList>
    </citation>
    <scope>NUCLEOTIDE SEQUENCE [LARGE SCALE GENOMIC DNA]</scope>
    <source>
        <strain evidence="14 15">DSM 10502</strain>
    </source>
</reference>
<accession>A0A1M4SXS4</accession>
<keyword evidence="8" id="KW-0862">Zinc</keyword>
<dbReference type="AlphaFoldDB" id="A0A1M4SXS4"/>
<dbReference type="NCBIfam" id="NF004046">
    <property type="entry name" value="PRK05563.1"/>
    <property type="match status" value="1"/>
</dbReference>
<dbReference type="InterPro" id="IPR012763">
    <property type="entry name" value="DNA_pol_III_sug/sutau_N"/>
</dbReference>
<dbReference type="GO" id="GO:0009360">
    <property type="term" value="C:DNA polymerase III complex"/>
    <property type="evidence" value="ECO:0007669"/>
    <property type="project" value="InterPro"/>
</dbReference>
<keyword evidence="15" id="KW-1185">Reference proteome</keyword>
<evidence type="ECO:0000256" key="11">
    <source>
        <dbReference type="ARBA" id="ARBA00049244"/>
    </source>
</evidence>
<dbReference type="Gene3D" id="3.40.50.300">
    <property type="entry name" value="P-loop containing nucleotide triphosphate hydrolases"/>
    <property type="match status" value="1"/>
</dbReference>
<evidence type="ECO:0000256" key="1">
    <source>
        <dbReference type="ARBA" id="ARBA00006360"/>
    </source>
</evidence>
<dbReference type="InterPro" id="IPR001270">
    <property type="entry name" value="ClpA/B"/>
</dbReference>
<keyword evidence="4" id="KW-0548">Nucleotidyltransferase</keyword>
<dbReference type="GO" id="GO:0005524">
    <property type="term" value="F:ATP binding"/>
    <property type="evidence" value="ECO:0007669"/>
    <property type="project" value="UniProtKB-KW"/>
</dbReference>
<dbReference type="FunFam" id="3.40.50.300:FF:000014">
    <property type="entry name" value="DNA polymerase III subunit gamma/tau"/>
    <property type="match status" value="1"/>
</dbReference>
<evidence type="ECO:0000256" key="10">
    <source>
        <dbReference type="ARBA" id="ARBA00022932"/>
    </source>
</evidence>
<dbReference type="PANTHER" id="PTHR11669">
    <property type="entry name" value="REPLICATION FACTOR C / DNA POLYMERASE III GAMMA-TAU SUBUNIT"/>
    <property type="match status" value="1"/>
</dbReference>
<dbReference type="GO" id="GO:0003677">
    <property type="term" value="F:DNA binding"/>
    <property type="evidence" value="ECO:0007669"/>
    <property type="project" value="InterPro"/>
</dbReference>
<dbReference type="PANTHER" id="PTHR11669:SF0">
    <property type="entry name" value="PROTEIN STICHEL-LIKE 2"/>
    <property type="match status" value="1"/>
</dbReference>
<evidence type="ECO:0000256" key="3">
    <source>
        <dbReference type="ARBA" id="ARBA00022679"/>
    </source>
</evidence>
<dbReference type="InterPro" id="IPR003593">
    <property type="entry name" value="AAA+_ATPase"/>
</dbReference>
<feature type="region of interest" description="Disordered" evidence="12">
    <location>
        <begin position="523"/>
        <end position="546"/>
    </location>
</feature>
<dbReference type="Pfam" id="PF13177">
    <property type="entry name" value="DNA_pol3_delta2"/>
    <property type="match status" value="1"/>
</dbReference>
<dbReference type="Pfam" id="PF22608">
    <property type="entry name" value="DNAX_ATPase_lid"/>
    <property type="match status" value="1"/>
</dbReference>
<evidence type="ECO:0000256" key="5">
    <source>
        <dbReference type="ARBA" id="ARBA00022705"/>
    </source>
</evidence>
<evidence type="ECO:0000256" key="8">
    <source>
        <dbReference type="ARBA" id="ARBA00022833"/>
    </source>
</evidence>
<proteinExistence type="inferred from homology"/>
<protein>
    <recommendedName>
        <fullName evidence="2">DNA-directed DNA polymerase</fullName>
        <ecNumber evidence="2">2.7.7.7</ecNumber>
    </recommendedName>
</protein>
<keyword evidence="3" id="KW-0808">Transferase</keyword>
<dbReference type="PRINTS" id="PR00300">
    <property type="entry name" value="CLPPROTEASEA"/>
</dbReference>
<keyword evidence="5" id="KW-0235">DNA replication</keyword>
<evidence type="ECO:0000259" key="13">
    <source>
        <dbReference type="SMART" id="SM00382"/>
    </source>
</evidence>
<evidence type="ECO:0000256" key="6">
    <source>
        <dbReference type="ARBA" id="ARBA00022723"/>
    </source>
</evidence>
<dbReference type="CDD" id="cd18137">
    <property type="entry name" value="HLD_clamp_pol_III_gamma_tau"/>
    <property type="match status" value="1"/>
</dbReference>
<dbReference type="InterPro" id="IPR045085">
    <property type="entry name" value="HLD_clamp_pol_III_gamma_tau"/>
</dbReference>
<dbReference type="Gene3D" id="1.10.8.60">
    <property type="match status" value="1"/>
</dbReference>
<keyword evidence="9" id="KW-0067">ATP-binding</keyword>
<evidence type="ECO:0000313" key="14">
    <source>
        <dbReference type="EMBL" id="SHE37006.1"/>
    </source>
</evidence>
<keyword evidence="7" id="KW-0547">Nucleotide-binding</keyword>
<dbReference type="FunFam" id="1.10.8.60:FF:000013">
    <property type="entry name" value="DNA polymerase III subunit gamma/tau"/>
    <property type="match status" value="1"/>
</dbReference>
<dbReference type="RefSeq" id="WP_072934401.1">
    <property type="nucleotide sequence ID" value="NZ_FQUG01000002.1"/>
</dbReference>
<dbReference type="STRING" id="1123243.SAMN02745190_00289"/>
<name>A0A1M4SXS4_9FIRM</name>
<evidence type="ECO:0000313" key="15">
    <source>
        <dbReference type="Proteomes" id="UP000184404"/>
    </source>
</evidence>
<evidence type="ECO:0000256" key="2">
    <source>
        <dbReference type="ARBA" id="ARBA00012417"/>
    </source>
</evidence>
<evidence type="ECO:0000256" key="12">
    <source>
        <dbReference type="SAM" id="MobiDB-lite"/>
    </source>
</evidence>
<dbReference type="Proteomes" id="UP000184404">
    <property type="component" value="Unassembled WGS sequence"/>
</dbReference>
<sequence>MAYVALYRKWRPKTFPDLVGQEHVSRTLSQAVETGRVGHAYLFSGPRGTGKTSTAKILAKALNCEKGPSTEPCNECESCRRVNDGTSMDVFEIDAASNRGIDEIRDLRETVKFAPANGKYKVYIIDEVHMLTSEAFNALLKTLEEPPERVVFILATTEVHKVPATIQSRCQRYDFKRISVKNIAERLRYVADHSEISADDEALSLIARESAGGMRDALSTLDQCASLAEEKVSVKVVQEVLGLVGHDWVVRILKAVSRKDAAEALKALGELMQEGKDLRQLVGEMIAELRSLMVFQAVGSTEGVELYETSEETLKEGASFFSPDDFAPMLDRLHEALTELRWTSEPRIAVETALLALCRPRAAMMTASPAGTVPVQQGTDSVRIAQLEAKLQALSSALATRSQQVPVITPVIPAGNMPAAGTGAAAAQPSAPVPGGAFKMTDDGKTLWQALLANLMAEEKYKLIGDFLARGQFGGITQGAFRVFMRSPFLVRRLESDDYKQLVESRLALLAGRPMRLVCETAADLTPQAPRPMPKKKKEEKSPIQVKVQKDMEAMTPDERKQMDTAMAVFGSNFVPLPEGENGGTGTVEPEKEAPLPPDDDIPLPTDDDAPLPNEDELPPLPPEE</sequence>
<feature type="compositionally biased region" description="Basic and acidic residues" evidence="12">
    <location>
        <begin position="537"/>
        <end position="546"/>
    </location>
</feature>
<dbReference type="InterPro" id="IPR008921">
    <property type="entry name" value="DNA_pol3_clamp-load_cplx_C"/>
</dbReference>
<dbReference type="SUPFAM" id="SSF52540">
    <property type="entry name" value="P-loop containing nucleoside triphosphate hydrolases"/>
    <property type="match status" value="1"/>
</dbReference>
<feature type="compositionally biased region" description="Acidic residues" evidence="12">
    <location>
        <begin position="598"/>
        <end position="625"/>
    </location>
</feature>
<dbReference type="EC" id="2.7.7.7" evidence="2"/>
<keyword evidence="6" id="KW-0479">Metal-binding</keyword>
<dbReference type="OrthoDB" id="9810148at2"/>
<comment type="catalytic activity">
    <reaction evidence="11">
        <text>DNA(n) + a 2'-deoxyribonucleoside 5'-triphosphate = DNA(n+1) + diphosphate</text>
        <dbReference type="Rhea" id="RHEA:22508"/>
        <dbReference type="Rhea" id="RHEA-COMP:17339"/>
        <dbReference type="Rhea" id="RHEA-COMP:17340"/>
        <dbReference type="ChEBI" id="CHEBI:33019"/>
        <dbReference type="ChEBI" id="CHEBI:61560"/>
        <dbReference type="ChEBI" id="CHEBI:173112"/>
        <dbReference type="EC" id="2.7.7.7"/>
    </reaction>
</comment>
<evidence type="ECO:0000256" key="7">
    <source>
        <dbReference type="ARBA" id="ARBA00022741"/>
    </source>
</evidence>
<evidence type="ECO:0000256" key="9">
    <source>
        <dbReference type="ARBA" id="ARBA00022840"/>
    </source>
</evidence>
<dbReference type="GO" id="GO:0006261">
    <property type="term" value="P:DNA-templated DNA replication"/>
    <property type="evidence" value="ECO:0007669"/>
    <property type="project" value="TreeGrafter"/>
</dbReference>
<keyword evidence="10" id="KW-0239">DNA-directed DNA polymerase</keyword>
<comment type="similarity">
    <text evidence="1">Belongs to the DnaX/STICHEL family.</text>
</comment>
<feature type="region of interest" description="Disordered" evidence="12">
    <location>
        <begin position="568"/>
        <end position="625"/>
    </location>
</feature>
<dbReference type="SMART" id="SM00382">
    <property type="entry name" value="AAA"/>
    <property type="match status" value="1"/>
</dbReference>